<proteinExistence type="predicted"/>
<dbReference type="EMBL" id="CP004387">
    <property type="protein sequence ID" value="AJD47572.1"/>
    <property type="molecule type" value="Genomic_DNA"/>
</dbReference>
<dbReference type="HOGENOM" id="CLU_064960_0_0_6"/>
<name>A0A0B4XML8_9GAMM</name>
<evidence type="ECO:0000313" key="1">
    <source>
        <dbReference type="EMBL" id="AJD47572.1"/>
    </source>
</evidence>
<evidence type="ECO:0008006" key="3">
    <source>
        <dbReference type="Google" id="ProtNLM"/>
    </source>
</evidence>
<organism evidence="1 2">
    <name type="scientific">Isoalcanivorax pacificus W11-5</name>
    <dbReference type="NCBI Taxonomy" id="391936"/>
    <lineage>
        <taxon>Bacteria</taxon>
        <taxon>Pseudomonadati</taxon>
        <taxon>Pseudomonadota</taxon>
        <taxon>Gammaproteobacteria</taxon>
        <taxon>Oceanospirillales</taxon>
        <taxon>Alcanivoracaceae</taxon>
        <taxon>Isoalcanivorax</taxon>
    </lineage>
</organism>
<dbReference type="KEGG" id="apac:S7S_05770"/>
<sequence>MTGLRGGCRVWLTACLLFTLTGCQAGYYWHLARGHTALMRERVPVETVIADPATPEALRERLAQVDGMLSFAEQALALPVDDAYRTFVALERGFVVWNLFAAPALSLTPETWCFPIAGCSSYRGYFDLARAERDAQRMREQGLDVYGGGAIAYSTLGWFSDPLTTPMLRGTDADVAELLFHELAHRRFYLPGDTRFNESLATSVGREGARRWLAAHGDPSQMNALQDSERARARVIELVQAARGELATLYASPASESAQRAGKATIQARLREDYRAALALDPSLAPYQRWFDGPLNNAQLNTLSDYNQWVPAFDALLLQCGGQWTCFWQAVERLADLPLPARTAALNQWMTP</sequence>
<dbReference type="RefSeq" id="WP_008737885.1">
    <property type="nucleotide sequence ID" value="NZ_CP004387.1"/>
</dbReference>
<protein>
    <recommendedName>
        <fullName evidence="3">Aminopeptidase</fullName>
    </recommendedName>
</protein>
<dbReference type="Proteomes" id="UP000006764">
    <property type="component" value="Chromosome"/>
</dbReference>
<dbReference type="AlphaFoldDB" id="A0A0B4XML8"/>
<evidence type="ECO:0000313" key="2">
    <source>
        <dbReference type="Proteomes" id="UP000006764"/>
    </source>
</evidence>
<gene>
    <name evidence="1" type="ORF">S7S_05770</name>
</gene>
<dbReference type="Pfam" id="PF10023">
    <property type="entry name" value="Aminopep"/>
    <property type="match status" value="1"/>
</dbReference>
<dbReference type="OrthoDB" id="357991at2"/>
<reference evidence="1 2" key="1">
    <citation type="journal article" date="2012" name="J. Bacteriol.">
        <title>Genome sequence of an alkane-degrading bacterium, Alcanivorax pacificus type strain W11-5, isolated from deep sea sediment.</title>
        <authorList>
            <person name="Lai Q."/>
            <person name="Shao Z."/>
        </authorList>
    </citation>
    <scope>NUCLEOTIDE SEQUENCE [LARGE SCALE GENOMIC DNA]</scope>
    <source>
        <strain evidence="1 2">W11-5</strain>
    </source>
</reference>
<accession>A0A0B4XML8</accession>
<dbReference type="PIRSF" id="PIRSF029285">
    <property type="entry name" value="Aminopept"/>
    <property type="match status" value="1"/>
</dbReference>
<dbReference type="InterPro" id="IPR014553">
    <property type="entry name" value="Aminopept"/>
</dbReference>
<dbReference type="PROSITE" id="PS51257">
    <property type="entry name" value="PROKAR_LIPOPROTEIN"/>
    <property type="match status" value="1"/>
</dbReference>
<dbReference type="STRING" id="391936.S7S_05770"/>
<keyword evidence="2" id="KW-1185">Reference proteome</keyword>